<gene>
    <name evidence="2" type="ORF">NX720_01295</name>
</gene>
<evidence type="ECO:0000313" key="3">
    <source>
        <dbReference type="Proteomes" id="UP001163255"/>
    </source>
</evidence>
<keyword evidence="1" id="KW-0472">Membrane</keyword>
<dbReference type="RefSeq" id="WP_262598889.1">
    <property type="nucleotide sequence ID" value="NZ_CP103300.1"/>
</dbReference>
<proteinExistence type="predicted"/>
<evidence type="ECO:0000313" key="2">
    <source>
        <dbReference type="EMBL" id="UYM16595.1"/>
    </source>
</evidence>
<keyword evidence="1" id="KW-1133">Transmembrane helix</keyword>
<protein>
    <submittedName>
        <fullName evidence="2">Uncharacterized protein</fullName>
    </submittedName>
</protein>
<feature type="transmembrane region" description="Helical" evidence="1">
    <location>
        <begin position="122"/>
        <end position="140"/>
    </location>
</feature>
<organism evidence="2 3">
    <name type="scientific">Endozoicomonas euniceicola</name>
    <dbReference type="NCBI Taxonomy" id="1234143"/>
    <lineage>
        <taxon>Bacteria</taxon>
        <taxon>Pseudomonadati</taxon>
        <taxon>Pseudomonadota</taxon>
        <taxon>Gammaproteobacteria</taxon>
        <taxon>Oceanospirillales</taxon>
        <taxon>Endozoicomonadaceae</taxon>
        <taxon>Endozoicomonas</taxon>
    </lineage>
</organism>
<sequence length="169" mass="18792">MMNKFLFTLFFTLFFSLSLFVEADIKLKPEENFKLTELNLSEHDLNEIKKLIKSECSISKLDRIVIFTAYGAITGGLCKLFSSASNNPMMNINQYSLYLQTIGFLANQASQGNISNEFKDNIVTSLESIVVLVIGLGAIYSGVNAFAVGSFYGGLAGMIFGIFYIWDEI</sequence>
<feature type="transmembrane region" description="Helical" evidence="1">
    <location>
        <begin position="64"/>
        <end position="82"/>
    </location>
</feature>
<keyword evidence="3" id="KW-1185">Reference proteome</keyword>
<dbReference type="Proteomes" id="UP001163255">
    <property type="component" value="Chromosome"/>
</dbReference>
<feature type="transmembrane region" description="Helical" evidence="1">
    <location>
        <begin position="146"/>
        <end position="166"/>
    </location>
</feature>
<accession>A0ABY6GV01</accession>
<dbReference type="EMBL" id="CP103300">
    <property type="protein sequence ID" value="UYM16595.1"/>
    <property type="molecule type" value="Genomic_DNA"/>
</dbReference>
<evidence type="ECO:0000256" key="1">
    <source>
        <dbReference type="SAM" id="Phobius"/>
    </source>
</evidence>
<reference evidence="2" key="1">
    <citation type="submission" date="2022-10" db="EMBL/GenBank/DDBJ databases">
        <title>Completed Genome Sequence of two octocoral isolated bacterium, Endozoicomonas euniceicola EF212T and Endozoicomonas gorgoniicola PS125T.</title>
        <authorList>
            <person name="Chiou Y.-J."/>
            <person name="Chen Y.-H."/>
        </authorList>
    </citation>
    <scope>NUCLEOTIDE SEQUENCE</scope>
    <source>
        <strain evidence="2">EF212</strain>
    </source>
</reference>
<name>A0ABY6GV01_9GAMM</name>
<keyword evidence="1" id="KW-0812">Transmembrane</keyword>